<proteinExistence type="predicted"/>
<protein>
    <submittedName>
        <fullName evidence="2">Retrovirus-related Pol polyprotein from transposon opus</fullName>
    </submittedName>
</protein>
<dbReference type="SUPFAM" id="SSF56672">
    <property type="entry name" value="DNA/RNA polymerases"/>
    <property type="match status" value="1"/>
</dbReference>
<dbReference type="OrthoDB" id="1936626at2759"/>
<dbReference type="AlphaFoldDB" id="A0A371F3S6"/>
<evidence type="ECO:0000313" key="3">
    <source>
        <dbReference type="Proteomes" id="UP000257109"/>
    </source>
</evidence>
<dbReference type="InterPro" id="IPR043502">
    <property type="entry name" value="DNA/RNA_pol_sf"/>
</dbReference>
<dbReference type="Gene3D" id="3.30.70.270">
    <property type="match status" value="1"/>
</dbReference>
<dbReference type="Gene3D" id="3.10.10.10">
    <property type="entry name" value="HIV Type 1 Reverse Transcriptase, subunit A, domain 1"/>
    <property type="match status" value="1"/>
</dbReference>
<comment type="caution">
    <text evidence="2">The sequence shown here is derived from an EMBL/GenBank/DDBJ whole genome shotgun (WGS) entry which is preliminary data.</text>
</comment>
<keyword evidence="3" id="KW-1185">Reference proteome</keyword>
<name>A0A371F3S6_MUCPR</name>
<gene>
    <name evidence="2" type="primary">pol</name>
    <name evidence="2" type="ORF">CR513_47511</name>
</gene>
<dbReference type="Pfam" id="PF00078">
    <property type="entry name" value="RVT_1"/>
    <property type="match status" value="1"/>
</dbReference>
<dbReference type="InterPro" id="IPR043128">
    <property type="entry name" value="Rev_trsase/Diguanyl_cyclase"/>
</dbReference>
<feature type="domain" description="Reverse transcriptase" evidence="1">
    <location>
        <begin position="118"/>
        <end position="267"/>
    </location>
</feature>
<feature type="non-terminal residue" evidence="2">
    <location>
        <position position="1"/>
    </location>
</feature>
<evidence type="ECO:0000313" key="2">
    <source>
        <dbReference type="EMBL" id="RDX72930.1"/>
    </source>
</evidence>
<accession>A0A371F3S6</accession>
<evidence type="ECO:0000259" key="1">
    <source>
        <dbReference type="Pfam" id="PF00078"/>
    </source>
</evidence>
<sequence length="296" mass="34205">MILGTGSTRKAVKMTFTMVNSPTSYNVILGWPDLNRLRAIVSTTHLCMKYLVDNLVSVIRVDQGVARKCYDESTCVSEGRPRRHITSDEQPQVHFLELDPRFDREDARLQPDEDLKEIQKPSGKWRMYTDYTNLNKTCLKDPYPLPSIDALVDRASSCRLLSFMDAYLSYNHIRMHPNDESKMAFITDEGNFCYKVIPFGLKDVGATYQRLMDRIFKDHIGNQLEVYVDDMVVKSGMEVGHVENLVAIFRVLRRYQLRLKTEKFLGFMLTRRGIEANSEKCNAVIDMRSPRSVKEV</sequence>
<dbReference type="CDD" id="cd01647">
    <property type="entry name" value="RT_LTR"/>
    <property type="match status" value="1"/>
</dbReference>
<dbReference type="PANTHER" id="PTHR24559">
    <property type="entry name" value="TRANSPOSON TY3-I GAG-POL POLYPROTEIN"/>
    <property type="match status" value="1"/>
</dbReference>
<dbReference type="InterPro" id="IPR000477">
    <property type="entry name" value="RT_dom"/>
</dbReference>
<reference evidence="2" key="1">
    <citation type="submission" date="2018-05" db="EMBL/GenBank/DDBJ databases">
        <title>Draft genome of Mucuna pruriens seed.</title>
        <authorList>
            <person name="Nnadi N.E."/>
            <person name="Vos R."/>
            <person name="Hasami M.H."/>
            <person name="Devisetty U.K."/>
            <person name="Aguiy J.C."/>
        </authorList>
    </citation>
    <scope>NUCLEOTIDE SEQUENCE [LARGE SCALE GENOMIC DNA]</scope>
    <source>
        <strain evidence="2">JCA_2017</strain>
    </source>
</reference>
<dbReference type="PANTHER" id="PTHR24559:SF430">
    <property type="entry name" value="RNA-DIRECTED DNA POLYMERASE"/>
    <property type="match status" value="1"/>
</dbReference>
<dbReference type="Proteomes" id="UP000257109">
    <property type="component" value="Unassembled WGS sequence"/>
</dbReference>
<organism evidence="2 3">
    <name type="scientific">Mucuna pruriens</name>
    <name type="common">Velvet bean</name>
    <name type="synonym">Dolichos pruriens</name>
    <dbReference type="NCBI Taxonomy" id="157652"/>
    <lineage>
        <taxon>Eukaryota</taxon>
        <taxon>Viridiplantae</taxon>
        <taxon>Streptophyta</taxon>
        <taxon>Embryophyta</taxon>
        <taxon>Tracheophyta</taxon>
        <taxon>Spermatophyta</taxon>
        <taxon>Magnoliopsida</taxon>
        <taxon>eudicotyledons</taxon>
        <taxon>Gunneridae</taxon>
        <taxon>Pentapetalae</taxon>
        <taxon>rosids</taxon>
        <taxon>fabids</taxon>
        <taxon>Fabales</taxon>
        <taxon>Fabaceae</taxon>
        <taxon>Papilionoideae</taxon>
        <taxon>50 kb inversion clade</taxon>
        <taxon>NPAAA clade</taxon>
        <taxon>indigoferoid/millettioid clade</taxon>
        <taxon>Phaseoleae</taxon>
        <taxon>Mucuna</taxon>
    </lineage>
</organism>
<dbReference type="EMBL" id="QJKJ01010705">
    <property type="protein sequence ID" value="RDX72930.1"/>
    <property type="molecule type" value="Genomic_DNA"/>
</dbReference>
<dbReference type="InterPro" id="IPR053134">
    <property type="entry name" value="RNA-dir_DNA_polymerase"/>
</dbReference>